<feature type="domain" description="Peptidase C54 catalytic" evidence="15">
    <location>
        <begin position="441"/>
        <end position="499"/>
    </location>
</feature>
<dbReference type="InterPro" id="IPR038765">
    <property type="entry name" value="Papain-like_cys_pep_sf"/>
</dbReference>
<dbReference type="GO" id="GO:0035973">
    <property type="term" value="P:aggrephagy"/>
    <property type="evidence" value="ECO:0007669"/>
    <property type="project" value="TreeGrafter"/>
</dbReference>
<protein>
    <recommendedName>
        <fullName evidence="13">Cysteine protease</fullName>
        <ecNumber evidence="13">3.4.22.-</ecNumber>
    </recommendedName>
</protein>
<evidence type="ECO:0000256" key="5">
    <source>
        <dbReference type="ARBA" id="ARBA00022670"/>
    </source>
</evidence>
<dbReference type="SUPFAM" id="SSF54001">
    <property type="entry name" value="Cysteine proteinases"/>
    <property type="match status" value="2"/>
</dbReference>
<keyword evidence="7" id="KW-0788">Thiol protease</keyword>
<keyword evidence="6 13" id="KW-0378">Hydrolase</keyword>
<dbReference type="Proteomes" id="UP000239649">
    <property type="component" value="Unassembled WGS sequence"/>
</dbReference>
<evidence type="ECO:0000256" key="4">
    <source>
        <dbReference type="ARBA" id="ARBA00022490"/>
    </source>
</evidence>
<dbReference type="InterPro" id="IPR046792">
    <property type="entry name" value="Peptidase_C54_cat"/>
</dbReference>
<dbReference type="EMBL" id="LHPF02000001">
    <property type="protein sequence ID" value="PSC76415.1"/>
    <property type="molecule type" value="Genomic_DNA"/>
</dbReference>
<comment type="subcellular location">
    <subcellularLocation>
        <location evidence="1 13">Cytoplasm</location>
    </subcellularLocation>
</comment>
<evidence type="ECO:0000256" key="7">
    <source>
        <dbReference type="ARBA" id="ARBA00022807"/>
    </source>
</evidence>
<dbReference type="GO" id="GO:0015031">
    <property type="term" value="P:protein transport"/>
    <property type="evidence" value="ECO:0007669"/>
    <property type="project" value="UniProtKB-KW"/>
</dbReference>
<feature type="region of interest" description="Disordered" evidence="14">
    <location>
        <begin position="856"/>
        <end position="904"/>
    </location>
</feature>
<dbReference type="GO" id="GO:0004197">
    <property type="term" value="F:cysteine-type endopeptidase activity"/>
    <property type="evidence" value="ECO:0007669"/>
    <property type="project" value="TreeGrafter"/>
</dbReference>
<evidence type="ECO:0000256" key="9">
    <source>
        <dbReference type="ARBA" id="ARBA00023006"/>
    </source>
</evidence>
<dbReference type="PANTHER" id="PTHR22624">
    <property type="entry name" value="CYSTEINE PROTEASE ATG4"/>
    <property type="match status" value="1"/>
</dbReference>
<keyword evidence="8 13" id="KW-0653">Protein transport</keyword>
<feature type="compositionally biased region" description="Low complexity" evidence="14">
    <location>
        <begin position="393"/>
        <end position="408"/>
    </location>
</feature>
<evidence type="ECO:0000256" key="6">
    <source>
        <dbReference type="ARBA" id="ARBA00022801"/>
    </source>
</evidence>
<dbReference type="GO" id="GO:0019786">
    <property type="term" value="F:protein-phosphatidylethanolamide deconjugating activity"/>
    <property type="evidence" value="ECO:0007669"/>
    <property type="project" value="InterPro"/>
</dbReference>
<feature type="compositionally biased region" description="Low complexity" evidence="14">
    <location>
        <begin position="613"/>
        <end position="622"/>
    </location>
</feature>
<evidence type="ECO:0000256" key="1">
    <source>
        <dbReference type="ARBA" id="ARBA00004496"/>
    </source>
</evidence>
<feature type="region of interest" description="Disordered" evidence="14">
    <location>
        <begin position="527"/>
        <end position="551"/>
    </location>
</feature>
<feature type="region of interest" description="Disordered" evidence="14">
    <location>
        <begin position="369"/>
        <end position="442"/>
    </location>
</feature>
<dbReference type="GO" id="GO:0016485">
    <property type="term" value="P:protein processing"/>
    <property type="evidence" value="ECO:0007669"/>
    <property type="project" value="TreeGrafter"/>
</dbReference>
<evidence type="ECO:0000256" key="8">
    <source>
        <dbReference type="ARBA" id="ARBA00022927"/>
    </source>
</evidence>
<comment type="function">
    <text evidence="12">Cysteine protease that plays a key role in autophagy by mediating both proteolytic activation and delipidation of ATG8 family proteins. The protease activity is required for proteolytic activation of ATG8 family proteins: cleaves the C-terminal amino acid of ATG8 proteins to reveal a C-terminal glycine. Exposure of the glycine at the C-terminus is essential for ATG8 proteins conjugation to phosphatidylethanolamine (PE) and insertion to membranes, which is necessary for autophagy. In addition to the protease activity, also mediates delipidation of PE-conjugated ATG8 proteins.</text>
</comment>
<evidence type="ECO:0000313" key="17">
    <source>
        <dbReference type="Proteomes" id="UP000239649"/>
    </source>
</evidence>
<evidence type="ECO:0000256" key="13">
    <source>
        <dbReference type="RuleBase" id="RU363115"/>
    </source>
</evidence>
<feature type="compositionally biased region" description="Basic and acidic residues" evidence="14">
    <location>
        <begin position="409"/>
        <end position="419"/>
    </location>
</feature>
<comment type="catalytic activity">
    <reaction evidence="10">
        <text>[protein]-C-terminal L-amino acid-glycyl-phosphatidylethanolamide + H2O = [protein]-C-terminal L-amino acid-glycine + a 1,2-diacyl-sn-glycero-3-phosphoethanolamine</text>
        <dbReference type="Rhea" id="RHEA:67548"/>
        <dbReference type="Rhea" id="RHEA-COMP:17323"/>
        <dbReference type="Rhea" id="RHEA-COMP:17324"/>
        <dbReference type="ChEBI" id="CHEBI:15377"/>
        <dbReference type="ChEBI" id="CHEBI:64612"/>
        <dbReference type="ChEBI" id="CHEBI:172940"/>
        <dbReference type="ChEBI" id="CHEBI:172941"/>
    </reaction>
    <physiologicalReaction direction="left-to-right" evidence="10">
        <dbReference type="Rhea" id="RHEA:67549"/>
    </physiologicalReaction>
</comment>
<keyword evidence="4 13" id="KW-0963">Cytoplasm</keyword>
<reference evidence="16 17" key="1">
    <citation type="journal article" date="2018" name="Plant J.">
        <title>Genome sequences of Chlorella sorokiniana UTEX 1602 and Micractinium conductrix SAG 241.80: implications to maltose excretion by a green alga.</title>
        <authorList>
            <person name="Arriola M.B."/>
            <person name="Velmurugan N."/>
            <person name="Zhang Y."/>
            <person name="Plunkett M.H."/>
            <person name="Hondzo H."/>
            <person name="Barney B.M."/>
        </authorList>
    </citation>
    <scope>NUCLEOTIDE SEQUENCE [LARGE SCALE GENOMIC DNA]</scope>
    <source>
        <strain evidence="16 17">SAG 241.80</strain>
    </source>
</reference>
<keyword evidence="3" id="KW-0813">Transport</keyword>
<feature type="compositionally biased region" description="Acidic residues" evidence="14">
    <location>
        <begin position="535"/>
        <end position="551"/>
    </location>
</feature>
<name>A0A2P6VQS9_9CHLO</name>
<dbReference type="GO" id="GO:0034727">
    <property type="term" value="P:piecemeal microautophagy of the nucleus"/>
    <property type="evidence" value="ECO:0007669"/>
    <property type="project" value="TreeGrafter"/>
</dbReference>
<feature type="region of interest" description="Disordered" evidence="14">
    <location>
        <begin position="602"/>
        <end position="640"/>
    </location>
</feature>
<feature type="domain" description="Peptidase C54 catalytic" evidence="15">
    <location>
        <begin position="73"/>
        <end position="364"/>
    </location>
</feature>
<dbReference type="OrthoDB" id="2960936at2759"/>
<comment type="caution">
    <text evidence="16">The sequence shown here is derived from an EMBL/GenBank/DDBJ whole genome shotgun (WGS) entry which is preliminary data.</text>
</comment>
<evidence type="ECO:0000256" key="12">
    <source>
        <dbReference type="ARBA" id="ARBA00045891"/>
    </source>
</evidence>
<evidence type="ECO:0000256" key="2">
    <source>
        <dbReference type="ARBA" id="ARBA00010958"/>
    </source>
</evidence>
<comment type="subunit">
    <text evidence="11">Interacts with ATG8.</text>
</comment>
<accession>A0A2P6VQS9</accession>
<comment type="similarity">
    <text evidence="2 13">Belongs to the peptidase C54 family.</text>
</comment>
<evidence type="ECO:0000256" key="11">
    <source>
        <dbReference type="ARBA" id="ARBA00038724"/>
    </source>
</evidence>
<keyword evidence="17" id="KW-1185">Reference proteome</keyword>
<organism evidence="16 17">
    <name type="scientific">Micractinium conductrix</name>
    <dbReference type="NCBI Taxonomy" id="554055"/>
    <lineage>
        <taxon>Eukaryota</taxon>
        <taxon>Viridiplantae</taxon>
        <taxon>Chlorophyta</taxon>
        <taxon>core chlorophytes</taxon>
        <taxon>Trebouxiophyceae</taxon>
        <taxon>Chlorellales</taxon>
        <taxon>Chlorellaceae</taxon>
        <taxon>Chlorella clade</taxon>
        <taxon>Micractinium</taxon>
    </lineage>
</organism>
<dbReference type="STRING" id="554055.A0A2P6VQS9"/>
<feature type="compositionally biased region" description="Low complexity" evidence="14">
    <location>
        <begin position="856"/>
        <end position="898"/>
    </location>
</feature>
<evidence type="ECO:0000256" key="10">
    <source>
        <dbReference type="ARBA" id="ARBA00029362"/>
    </source>
</evidence>
<evidence type="ECO:0000313" key="16">
    <source>
        <dbReference type="EMBL" id="PSC76415.1"/>
    </source>
</evidence>
<proteinExistence type="inferred from homology"/>
<dbReference type="InterPro" id="IPR005078">
    <property type="entry name" value="Peptidase_C54"/>
</dbReference>
<keyword evidence="5 13" id="KW-0645">Protease</keyword>
<evidence type="ECO:0000256" key="14">
    <source>
        <dbReference type="SAM" id="MobiDB-lite"/>
    </source>
</evidence>
<dbReference type="Pfam" id="PF03416">
    <property type="entry name" value="Peptidase_C54"/>
    <property type="match status" value="2"/>
</dbReference>
<gene>
    <name evidence="16" type="primary">g835</name>
    <name evidence="16" type="ORF">C2E20_0835</name>
</gene>
<feature type="region of interest" description="Disordered" evidence="14">
    <location>
        <begin position="247"/>
        <end position="276"/>
    </location>
</feature>
<keyword evidence="9 13" id="KW-0072">Autophagy</keyword>
<evidence type="ECO:0000256" key="3">
    <source>
        <dbReference type="ARBA" id="ARBA00022448"/>
    </source>
</evidence>
<dbReference type="EC" id="3.4.22.-" evidence="13"/>
<dbReference type="GO" id="GO:0000423">
    <property type="term" value="P:mitophagy"/>
    <property type="evidence" value="ECO:0007669"/>
    <property type="project" value="TreeGrafter"/>
</dbReference>
<dbReference type="AlphaFoldDB" id="A0A2P6VQS9"/>
<evidence type="ECO:0000259" key="15">
    <source>
        <dbReference type="Pfam" id="PF03416"/>
    </source>
</evidence>
<dbReference type="GO" id="GO:0005737">
    <property type="term" value="C:cytoplasm"/>
    <property type="evidence" value="ECO:0007669"/>
    <property type="project" value="UniProtKB-SubCell"/>
</dbReference>
<dbReference type="GO" id="GO:0000045">
    <property type="term" value="P:autophagosome assembly"/>
    <property type="evidence" value="ECO:0007669"/>
    <property type="project" value="TreeGrafter"/>
</dbReference>
<sequence>MNANKDGLSAVDAATLSLSRCWYALARALRLNKLRDLLGSTISGLETPVTLLGRAYACSPGASESVQEEALARLLHHFQSILWMSYRTGFTPIPAGDAVVLRSDAGWGCTLRSGQMILAQGLQRHLLGPDWRWPVPPGEGVDEAAVAPPHDLARLLQLFWDTPADRNAFSLHNLCAHGRRCGVVPGRWLGPWVMCRALQTTAEAALQHRQDLGLTVAVLADAGGGAPMLVAPRYEAVFTAVDGGGGAAGGADGSPDGSSSSGAKRGQPLQLQTEPSAPELVSLDSCTLAVEAPLPAAALARGAAAAGGGGARRGLILLVPLVLGLGKLNPRYAPQLEAVLSWPQSIGVVGGRPSSSLYFVGCQAAAPSAGPAPVQASADAGGAVDHHHHQHGQEQQSSPPKQQQQQQQDELHQRQHEGAGQRGTQPHAAASTDAAGATSGGSSIIYLDPHQVQEAACSDGDWHTFHCQTPRSMPLAAIDPSLALGFYCGSLDEYRDLCARLEALEANSDGAPLLCVAHSEPVTAPYATPPASEWVSDEMSSEEGGDQGADGEDELFEEEGVAPHPLTMRLAIALGLLLLVAAAAAEPRKLLQDASATAAGEAAATGDEGGGQATAAGEAGATATGGGAAQASAAGNATAGGGGATASSVAQAIAQGGSAAARAVSQAVAGNRSQALASGVAQAVTGGDATAAAQAVAQAVSTQGAAAQATAQALAQGILLSLQQAPVQSVQPVVQTLQTVQQAGVQSLEDQTCNALAQLVTQSLSSQDTQAAARLIATVFIQGGVCATAVADRLAALGCSQLTQAISQAWQVAQQAGQQDAFTKSLAGFQALVSALKACLTSQQVICFASQPPAPAAGGAAVQSESPAPSPSSSPAASPAPAAGGVAQAAAQAAAQARGGAGGR</sequence>
<feature type="compositionally biased region" description="Low complexity" evidence="14">
    <location>
        <begin position="428"/>
        <end position="442"/>
    </location>
</feature>
<feature type="compositionally biased region" description="Low complexity" evidence="14">
    <location>
        <begin position="253"/>
        <end position="263"/>
    </location>
</feature>
<dbReference type="PANTHER" id="PTHR22624:SF49">
    <property type="entry name" value="CYSTEINE PROTEASE"/>
    <property type="match status" value="1"/>
</dbReference>